<dbReference type="InterPro" id="IPR012337">
    <property type="entry name" value="RNaseH-like_sf"/>
</dbReference>
<feature type="domain" description="RNase H type-1" evidence="1">
    <location>
        <begin position="562"/>
        <end position="682"/>
    </location>
</feature>
<name>A0A9W7HBV0_HIBTR</name>
<dbReference type="GO" id="GO:0003676">
    <property type="term" value="F:nucleic acid binding"/>
    <property type="evidence" value="ECO:0007669"/>
    <property type="project" value="InterPro"/>
</dbReference>
<feature type="domain" description="Reverse transcriptase zinc-binding" evidence="2">
    <location>
        <begin position="366"/>
        <end position="452"/>
    </location>
</feature>
<dbReference type="InterPro" id="IPR036397">
    <property type="entry name" value="RNaseH_sf"/>
</dbReference>
<dbReference type="Pfam" id="PF13456">
    <property type="entry name" value="RVT_3"/>
    <property type="match status" value="1"/>
</dbReference>
<dbReference type="PANTHER" id="PTHR33116">
    <property type="entry name" value="REVERSE TRANSCRIPTASE ZINC-BINDING DOMAIN-CONTAINING PROTEIN-RELATED-RELATED"/>
    <property type="match status" value="1"/>
</dbReference>
<gene>
    <name evidence="3" type="ORF">HRI_001112100</name>
</gene>
<dbReference type="InterPro" id="IPR044730">
    <property type="entry name" value="RNase_H-like_dom_plant"/>
</dbReference>
<comment type="caution">
    <text evidence="3">The sequence shown here is derived from an EMBL/GenBank/DDBJ whole genome shotgun (WGS) entry which is preliminary data.</text>
</comment>
<evidence type="ECO:0000259" key="1">
    <source>
        <dbReference type="Pfam" id="PF13456"/>
    </source>
</evidence>
<dbReference type="InterPro" id="IPR026960">
    <property type="entry name" value="RVT-Znf"/>
</dbReference>
<keyword evidence="4" id="KW-1185">Reference proteome</keyword>
<sequence length="709" mass="81091">MERLAHSITAKEEEGIWKPIRLSRNGPGLSHLFFADDLVLFAEADAGQMDVIHGVMEEFCLCSGHRVSIAKTQVYFSKNCSDQIRDLVEQRLGFEVVEDLGRYLGVPLLHKRVTKATYVYLLDKMAKRLSGWAAKSLSLAGRITLAKAVLQVIPSYVMQTAVLPKGLCREMEKIIRRFVWGGSGDRRGLSLINWESMQKSLSSGGMGLKNLESQNSAFLMKVGFEILTKPNKLWVRVVKEKYGWHEVVPLCIKRGNCSRLWQGLSRVWEDIRESVRWNIRNGERTDFWYDIWVDMEGPLWSRCNLSTMPDPMSVDCMVDEFGEWDWRRLECLLPKEVLDKVSAIPPPRPWYGVDQPCYRWEENKMFTIRSAYMRLEGDTAGSDSPCWRLLWGLNLPQRIRVFLWLAMRGSLLTNVERMRRHLTSEGMCQLCRQGNEDIDHVLRRCPPARDLWSKLVPPGRLGAFETVEWNGWLELNLRIKGSMSGDGSSWVTCFAVGCWLLWKHRCSKLLNADYVEVGDMYSRCRQLALEFDSVPASVGGCRRNGGERGRWQRPPASWVKANADGSVQGQQQTAAIWGVFRDSAGVWLFGFARAIGSCSVLMSELWAVYDTLLHAWRLGFRKVWLESDNLEVMRILKGESTALSGDALVDLIFGLLCRDWEVRIQHIGREGNKVADFLARWCNGERRGNVWLPDPPTEVHARVLEDSCS</sequence>
<dbReference type="InterPro" id="IPR002156">
    <property type="entry name" value="RNaseH_domain"/>
</dbReference>
<dbReference type="OrthoDB" id="1000146at2759"/>
<dbReference type="SUPFAM" id="SSF53098">
    <property type="entry name" value="Ribonuclease H-like"/>
    <property type="match status" value="1"/>
</dbReference>
<dbReference type="AlphaFoldDB" id="A0A9W7HBV0"/>
<organism evidence="3 4">
    <name type="scientific">Hibiscus trionum</name>
    <name type="common">Flower of an hour</name>
    <dbReference type="NCBI Taxonomy" id="183268"/>
    <lineage>
        <taxon>Eukaryota</taxon>
        <taxon>Viridiplantae</taxon>
        <taxon>Streptophyta</taxon>
        <taxon>Embryophyta</taxon>
        <taxon>Tracheophyta</taxon>
        <taxon>Spermatophyta</taxon>
        <taxon>Magnoliopsida</taxon>
        <taxon>eudicotyledons</taxon>
        <taxon>Gunneridae</taxon>
        <taxon>Pentapetalae</taxon>
        <taxon>rosids</taxon>
        <taxon>malvids</taxon>
        <taxon>Malvales</taxon>
        <taxon>Malvaceae</taxon>
        <taxon>Malvoideae</taxon>
        <taxon>Hibiscus</taxon>
    </lineage>
</organism>
<evidence type="ECO:0000313" key="3">
    <source>
        <dbReference type="EMBL" id="GMI74428.1"/>
    </source>
</evidence>
<reference evidence="3" key="1">
    <citation type="submission" date="2023-05" db="EMBL/GenBank/DDBJ databases">
        <title>Genome and transcriptome analyses reveal genes involved in the formation of fine ridges on petal epidermal cells in Hibiscus trionum.</title>
        <authorList>
            <person name="Koshimizu S."/>
            <person name="Masuda S."/>
            <person name="Ishii T."/>
            <person name="Shirasu K."/>
            <person name="Hoshino A."/>
            <person name="Arita M."/>
        </authorList>
    </citation>
    <scope>NUCLEOTIDE SEQUENCE</scope>
    <source>
        <strain evidence="3">Hamamatsu line</strain>
    </source>
</reference>
<dbReference type="Proteomes" id="UP001165190">
    <property type="component" value="Unassembled WGS sequence"/>
</dbReference>
<dbReference type="GO" id="GO:0004523">
    <property type="term" value="F:RNA-DNA hybrid ribonuclease activity"/>
    <property type="evidence" value="ECO:0007669"/>
    <property type="project" value="InterPro"/>
</dbReference>
<dbReference type="CDD" id="cd06222">
    <property type="entry name" value="RNase_H_like"/>
    <property type="match status" value="1"/>
</dbReference>
<proteinExistence type="predicted"/>
<protein>
    <recommendedName>
        <fullName evidence="5">Non-LTR retroelement reverse transcriptase</fullName>
    </recommendedName>
</protein>
<dbReference type="Pfam" id="PF13966">
    <property type="entry name" value="zf-RVT"/>
    <property type="match status" value="1"/>
</dbReference>
<evidence type="ECO:0008006" key="5">
    <source>
        <dbReference type="Google" id="ProtNLM"/>
    </source>
</evidence>
<dbReference type="PANTHER" id="PTHR33116:SF86">
    <property type="entry name" value="REVERSE TRANSCRIPTASE DOMAIN-CONTAINING PROTEIN"/>
    <property type="match status" value="1"/>
</dbReference>
<evidence type="ECO:0000313" key="4">
    <source>
        <dbReference type="Proteomes" id="UP001165190"/>
    </source>
</evidence>
<dbReference type="Gene3D" id="3.30.420.10">
    <property type="entry name" value="Ribonuclease H-like superfamily/Ribonuclease H"/>
    <property type="match status" value="1"/>
</dbReference>
<evidence type="ECO:0000259" key="2">
    <source>
        <dbReference type="Pfam" id="PF13966"/>
    </source>
</evidence>
<dbReference type="EMBL" id="BSYR01000011">
    <property type="protein sequence ID" value="GMI74428.1"/>
    <property type="molecule type" value="Genomic_DNA"/>
</dbReference>
<accession>A0A9W7HBV0</accession>